<dbReference type="SUPFAM" id="SSF48452">
    <property type="entry name" value="TPR-like"/>
    <property type="match status" value="1"/>
</dbReference>
<dbReference type="InterPro" id="IPR019734">
    <property type="entry name" value="TPR_rpt"/>
</dbReference>
<reference evidence="2" key="1">
    <citation type="submission" date="2022-09" db="EMBL/GenBank/DDBJ databases">
        <title>Intensive care unit water sources are persistently colonized with multi-drug resistant bacteria and are the site of extensive horizontal gene transfer of antibiotic resistance genes.</title>
        <authorList>
            <person name="Diorio-Toth L."/>
        </authorList>
    </citation>
    <scope>NUCLEOTIDE SEQUENCE</scope>
    <source>
        <strain evidence="2">GD04130</strain>
    </source>
</reference>
<dbReference type="Proteomes" id="UP001158297">
    <property type="component" value="Unassembled WGS sequence"/>
</dbReference>
<dbReference type="EMBL" id="JAODZU010000009">
    <property type="protein sequence ID" value="MDH0363365.1"/>
    <property type="molecule type" value="Genomic_DNA"/>
</dbReference>
<evidence type="ECO:0000256" key="1">
    <source>
        <dbReference type="PROSITE-ProRule" id="PRU00339"/>
    </source>
</evidence>
<comment type="caution">
    <text evidence="2">The sequence shown here is derived from an EMBL/GenBank/DDBJ whole genome shotgun (WGS) entry which is preliminary data.</text>
</comment>
<evidence type="ECO:0008006" key="4">
    <source>
        <dbReference type="Google" id="ProtNLM"/>
    </source>
</evidence>
<sequence length="341" mass="37507">MNFILQLWEAVSGRITPSSSSTLSVTQIRHEQRSFNAHVRNRMLTLKQPEFFGSAYISLNKRWIVGCNDSNGMGTGGFREHGNGRVILVDMEVDKALHELTSFARPTKAAVSDIGNYIVEDTGFGSSLSGNVVAIDIQGRERYRRSYAANVLNIGLSQCGRYAAVQTANAPSTDGNLLEILDIDRRCIVFSRPPVSGWADSYSFEITHDGRLHAVKVKHKELGDFSYSASGEFLDIQKYQEAQLENGNYAIKLMAARDLLKFEPSQGNAVKALSAANAALEEGAKDVHDWGAIAHRLRGESYELLGQLPEALAAFDHALLLNPKVGIQKRATALRKKLMPA</sequence>
<keyword evidence="1" id="KW-0802">TPR repeat</keyword>
<evidence type="ECO:0000313" key="2">
    <source>
        <dbReference type="EMBL" id="MDH0363365.1"/>
    </source>
</evidence>
<proteinExistence type="predicted"/>
<dbReference type="SUPFAM" id="SSF50969">
    <property type="entry name" value="YVTN repeat-like/Quinoprotein amine dehydrogenase"/>
    <property type="match status" value="1"/>
</dbReference>
<accession>A0AA42L3A2</accession>
<feature type="repeat" description="TPR" evidence="1">
    <location>
        <begin position="292"/>
        <end position="325"/>
    </location>
</feature>
<dbReference type="RefSeq" id="WP_279860090.1">
    <property type="nucleotide sequence ID" value="NZ_JAODZU010000009.1"/>
</dbReference>
<dbReference type="InterPro" id="IPR011990">
    <property type="entry name" value="TPR-like_helical_dom_sf"/>
</dbReference>
<name>A0AA42L3A2_9BURK</name>
<dbReference type="InterPro" id="IPR011044">
    <property type="entry name" value="Quino_amine_DH_bsu"/>
</dbReference>
<gene>
    <name evidence="2" type="ORF">N7330_09915</name>
</gene>
<organism evidence="2 3">
    <name type="scientific">Comamonas aquatica</name>
    <dbReference type="NCBI Taxonomy" id="225991"/>
    <lineage>
        <taxon>Bacteria</taxon>
        <taxon>Pseudomonadati</taxon>
        <taxon>Pseudomonadota</taxon>
        <taxon>Betaproteobacteria</taxon>
        <taxon>Burkholderiales</taxon>
        <taxon>Comamonadaceae</taxon>
        <taxon>Comamonas</taxon>
    </lineage>
</organism>
<protein>
    <recommendedName>
        <fullName evidence="4">Tetratricopeptide repeat protein</fullName>
    </recommendedName>
</protein>
<dbReference type="SMART" id="SM00028">
    <property type="entry name" value="TPR"/>
    <property type="match status" value="1"/>
</dbReference>
<evidence type="ECO:0000313" key="3">
    <source>
        <dbReference type="Proteomes" id="UP001158297"/>
    </source>
</evidence>
<dbReference type="AlphaFoldDB" id="A0AA42L3A2"/>
<dbReference type="Gene3D" id="1.25.40.10">
    <property type="entry name" value="Tetratricopeptide repeat domain"/>
    <property type="match status" value="1"/>
</dbReference>
<dbReference type="PROSITE" id="PS50005">
    <property type="entry name" value="TPR"/>
    <property type="match status" value="1"/>
</dbReference>